<proteinExistence type="predicted"/>
<evidence type="ECO:0000313" key="2">
    <source>
        <dbReference type="Proteomes" id="UP000027982"/>
    </source>
</evidence>
<evidence type="ECO:0000313" key="1">
    <source>
        <dbReference type="EMBL" id="AIE87276.1"/>
    </source>
</evidence>
<sequence>MLTCIVKQDAVEGCDGGTGKPMLSGAIVILFCSTPPDQASSESIRDVQTS</sequence>
<keyword evidence="2" id="KW-1185">Reference proteome</keyword>
<dbReference type="KEGG" id="fgi:OP10G_3908"/>
<gene>
    <name evidence="1" type="ORF">OP10G_3908</name>
</gene>
<dbReference type="EMBL" id="CP007139">
    <property type="protein sequence ID" value="AIE87276.1"/>
    <property type="molecule type" value="Genomic_DNA"/>
</dbReference>
<accession>A0A068NUZ6</accession>
<reference evidence="1 2" key="1">
    <citation type="journal article" date="2014" name="PLoS ONE">
        <title>The first complete genome sequence of the class fimbriimonadia in the phylum armatimonadetes.</title>
        <authorList>
            <person name="Hu Z.Y."/>
            <person name="Wang Y.Z."/>
            <person name="Im W.T."/>
            <person name="Wang S.Y."/>
            <person name="Zhao G.P."/>
            <person name="Zheng H.J."/>
            <person name="Quan Z.X."/>
        </authorList>
    </citation>
    <scope>NUCLEOTIDE SEQUENCE [LARGE SCALE GENOMIC DNA]</scope>
    <source>
        <strain evidence="1">Gsoil 348</strain>
    </source>
</reference>
<name>A0A068NUZ6_FIMGI</name>
<dbReference type="AlphaFoldDB" id="A0A068NUZ6"/>
<protein>
    <submittedName>
        <fullName evidence="1">Uncharacterized protein</fullName>
    </submittedName>
</protein>
<dbReference type="HOGENOM" id="CLU_3118072_0_0_0"/>
<dbReference type="Proteomes" id="UP000027982">
    <property type="component" value="Chromosome"/>
</dbReference>
<organism evidence="1 2">
    <name type="scientific">Fimbriimonas ginsengisoli Gsoil 348</name>
    <dbReference type="NCBI Taxonomy" id="661478"/>
    <lineage>
        <taxon>Bacteria</taxon>
        <taxon>Bacillati</taxon>
        <taxon>Armatimonadota</taxon>
        <taxon>Fimbriimonadia</taxon>
        <taxon>Fimbriimonadales</taxon>
        <taxon>Fimbriimonadaceae</taxon>
        <taxon>Fimbriimonas</taxon>
    </lineage>
</organism>